<dbReference type="EMBL" id="MU005602">
    <property type="protein sequence ID" value="KAF2679639.1"/>
    <property type="molecule type" value="Genomic_DNA"/>
</dbReference>
<feature type="region of interest" description="Disordered" evidence="2">
    <location>
        <begin position="374"/>
        <end position="402"/>
    </location>
</feature>
<feature type="domain" description="Xaa-Pro dipeptidyl-peptidase C-terminal" evidence="3">
    <location>
        <begin position="323"/>
        <end position="551"/>
    </location>
</feature>
<dbReference type="Proteomes" id="UP000799291">
    <property type="component" value="Unassembled WGS sequence"/>
</dbReference>
<dbReference type="Pfam" id="PF02129">
    <property type="entry name" value="Peptidase_S15"/>
    <property type="match status" value="1"/>
</dbReference>
<keyword evidence="1 4" id="KW-0378">Hydrolase</keyword>
<dbReference type="Pfam" id="PF08530">
    <property type="entry name" value="PepX_C"/>
    <property type="match status" value="1"/>
</dbReference>
<evidence type="ECO:0000259" key="3">
    <source>
        <dbReference type="SMART" id="SM00939"/>
    </source>
</evidence>
<dbReference type="SUPFAM" id="SSF49785">
    <property type="entry name" value="Galactose-binding domain-like"/>
    <property type="match status" value="1"/>
</dbReference>
<dbReference type="AlphaFoldDB" id="A0A6G1IP39"/>
<dbReference type="SMART" id="SM00939">
    <property type="entry name" value="PepX_C"/>
    <property type="match status" value="1"/>
</dbReference>
<dbReference type="SUPFAM" id="SSF53474">
    <property type="entry name" value="alpha/beta-Hydrolases"/>
    <property type="match status" value="1"/>
</dbReference>
<dbReference type="InterPro" id="IPR005674">
    <property type="entry name" value="CocE/Ser_esterase"/>
</dbReference>
<protein>
    <submittedName>
        <fullName evidence="4">CocE/NonD hydrolase</fullName>
    </submittedName>
</protein>
<feature type="compositionally biased region" description="Polar residues" evidence="2">
    <location>
        <begin position="381"/>
        <end position="390"/>
    </location>
</feature>
<sequence>MSNLKDGNESWTRGFFGSLFDRGIGWMYSLPGEKCNYKAVPYRIPVSSDLSRIELAATLYAPLLTNGTKPEGTILVRCPYGRGLPISIGFARLFASRGYQVLFVSCRGTFGSGGEFDAFRDEVGDGKAVVEWMRMQSWYTGTFATIGMSYLGFTQWALLTDPPEDMVAAVIGVGPHDLGRSIWETGALNLDIVNWANMIAHQEEPYAFLKHATSPNKFRPVLDSIPLVQSVQAALPGNVPWLEKMMTTADLKDGYYTPMNLDQALERANIPIMLSSGWYDVFVEQSMEQYLRLHERGCTVALTMGPWDHGGSGFSKIPTQQTHAWIEKYLAKKEKTDRQEPVHYYVTGAEEWRWASEFPPQTSPFTLHLHAKGKLRPDAPASSTPPSNFTFDPKSPPPTVGGNILRKGGKFDDTALATRSDVLTFTSDALDSDVEFIGRPTVTLNHSTDSSYADLFVRISEVDAKGKSHNITDTYQRLDPGGNMEDEVTLSLHWCAHRFVKGKKIRVLVAGGSHPHFARNLGVANEDNRGNEMKAVKHAVYHGGTKLSKIVLPIRK</sequence>
<dbReference type="NCBIfam" id="TIGR00976">
    <property type="entry name" value="CocE_NonD"/>
    <property type="match status" value="1"/>
</dbReference>
<evidence type="ECO:0000256" key="2">
    <source>
        <dbReference type="SAM" id="MobiDB-lite"/>
    </source>
</evidence>
<gene>
    <name evidence="4" type="ORF">K458DRAFT_422186</name>
</gene>
<dbReference type="InterPro" id="IPR000383">
    <property type="entry name" value="Xaa-Pro-like_dom"/>
</dbReference>
<reference evidence="4" key="1">
    <citation type="journal article" date="2020" name="Stud. Mycol.">
        <title>101 Dothideomycetes genomes: a test case for predicting lifestyles and emergence of pathogens.</title>
        <authorList>
            <person name="Haridas S."/>
            <person name="Albert R."/>
            <person name="Binder M."/>
            <person name="Bloem J."/>
            <person name="Labutti K."/>
            <person name="Salamov A."/>
            <person name="Andreopoulos B."/>
            <person name="Baker S."/>
            <person name="Barry K."/>
            <person name="Bills G."/>
            <person name="Bluhm B."/>
            <person name="Cannon C."/>
            <person name="Castanera R."/>
            <person name="Culley D."/>
            <person name="Daum C."/>
            <person name="Ezra D."/>
            <person name="Gonzalez J."/>
            <person name="Henrissat B."/>
            <person name="Kuo A."/>
            <person name="Liang C."/>
            <person name="Lipzen A."/>
            <person name="Lutzoni F."/>
            <person name="Magnuson J."/>
            <person name="Mondo S."/>
            <person name="Nolan M."/>
            <person name="Ohm R."/>
            <person name="Pangilinan J."/>
            <person name="Park H.-J."/>
            <person name="Ramirez L."/>
            <person name="Alfaro M."/>
            <person name="Sun H."/>
            <person name="Tritt A."/>
            <person name="Yoshinaga Y."/>
            <person name="Zwiers L.-H."/>
            <person name="Turgeon B."/>
            <person name="Goodwin S."/>
            <person name="Spatafora J."/>
            <person name="Crous P."/>
            <person name="Grigoriev I."/>
        </authorList>
    </citation>
    <scope>NUCLEOTIDE SEQUENCE</scope>
    <source>
        <strain evidence="4">CBS 122367</strain>
    </source>
</reference>
<dbReference type="InterPro" id="IPR008979">
    <property type="entry name" value="Galactose-bd-like_sf"/>
</dbReference>
<evidence type="ECO:0000313" key="5">
    <source>
        <dbReference type="Proteomes" id="UP000799291"/>
    </source>
</evidence>
<dbReference type="OrthoDB" id="416441at2759"/>
<proteinExistence type="predicted"/>
<dbReference type="Gene3D" id="3.40.50.1820">
    <property type="entry name" value="alpha/beta hydrolase"/>
    <property type="match status" value="1"/>
</dbReference>
<evidence type="ECO:0000313" key="4">
    <source>
        <dbReference type="EMBL" id="KAF2679639.1"/>
    </source>
</evidence>
<keyword evidence="5" id="KW-1185">Reference proteome</keyword>
<dbReference type="Gene3D" id="1.10.3020.10">
    <property type="entry name" value="alpha-amino acid ester hydrolase ( Helical cap domain)"/>
    <property type="match status" value="1"/>
</dbReference>
<organism evidence="4 5">
    <name type="scientific">Lentithecium fluviatile CBS 122367</name>
    <dbReference type="NCBI Taxonomy" id="1168545"/>
    <lineage>
        <taxon>Eukaryota</taxon>
        <taxon>Fungi</taxon>
        <taxon>Dikarya</taxon>
        <taxon>Ascomycota</taxon>
        <taxon>Pezizomycotina</taxon>
        <taxon>Dothideomycetes</taxon>
        <taxon>Pleosporomycetidae</taxon>
        <taxon>Pleosporales</taxon>
        <taxon>Massarineae</taxon>
        <taxon>Lentitheciaceae</taxon>
        <taxon>Lentithecium</taxon>
    </lineage>
</organism>
<evidence type="ECO:0000256" key="1">
    <source>
        <dbReference type="ARBA" id="ARBA00022801"/>
    </source>
</evidence>
<dbReference type="InterPro" id="IPR013736">
    <property type="entry name" value="Xaa-Pro_dipept_C"/>
</dbReference>
<name>A0A6G1IP39_9PLEO</name>
<accession>A0A6G1IP39</accession>
<dbReference type="GO" id="GO:0008239">
    <property type="term" value="F:dipeptidyl-peptidase activity"/>
    <property type="evidence" value="ECO:0007669"/>
    <property type="project" value="InterPro"/>
</dbReference>
<dbReference type="Gene3D" id="2.60.120.260">
    <property type="entry name" value="Galactose-binding domain-like"/>
    <property type="match status" value="1"/>
</dbReference>
<dbReference type="InterPro" id="IPR029058">
    <property type="entry name" value="AB_hydrolase_fold"/>
</dbReference>